<organism evidence="14 15">
    <name type="scientific">Trametes coccinea (strain BRFM310)</name>
    <name type="common">Pycnoporus coccineus</name>
    <dbReference type="NCBI Taxonomy" id="1353009"/>
    <lineage>
        <taxon>Eukaryota</taxon>
        <taxon>Fungi</taxon>
        <taxon>Dikarya</taxon>
        <taxon>Basidiomycota</taxon>
        <taxon>Agaricomycotina</taxon>
        <taxon>Agaricomycetes</taxon>
        <taxon>Polyporales</taxon>
        <taxon>Polyporaceae</taxon>
        <taxon>Trametes</taxon>
    </lineage>
</organism>
<evidence type="ECO:0000256" key="6">
    <source>
        <dbReference type="ARBA" id="ARBA00022824"/>
    </source>
</evidence>
<dbReference type="PANTHER" id="PTHR43847:SF1">
    <property type="entry name" value="BLL3993 PROTEIN"/>
    <property type="match status" value="1"/>
</dbReference>
<dbReference type="EMBL" id="KZ084088">
    <property type="protein sequence ID" value="OSD07624.1"/>
    <property type="molecule type" value="Genomic_DNA"/>
</dbReference>
<dbReference type="STRING" id="1353009.A0A1Y2J495"/>
<keyword evidence="3" id="KW-0489">Methyltransferase</keyword>
<keyword evidence="7 12" id="KW-1133">Transmembrane helix</keyword>
<evidence type="ECO:0000256" key="13">
    <source>
        <dbReference type="SAM" id="SignalP"/>
    </source>
</evidence>
<feature type="transmembrane region" description="Helical" evidence="12">
    <location>
        <begin position="99"/>
        <end position="118"/>
    </location>
</feature>
<evidence type="ECO:0000313" key="14">
    <source>
        <dbReference type="EMBL" id="OSD07624.1"/>
    </source>
</evidence>
<dbReference type="Pfam" id="PF04191">
    <property type="entry name" value="PEMT"/>
    <property type="match status" value="1"/>
</dbReference>
<keyword evidence="8" id="KW-0443">Lipid metabolism</keyword>
<dbReference type="GO" id="GO:0032259">
    <property type="term" value="P:methylation"/>
    <property type="evidence" value="ECO:0007669"/>
    <property type="project" value="UniProtKB-KW"/>
</dbReference>
<accession>A0A1Y2J495</accession>
<keyword evidence="3" id="KW-0808">Transferase</keyword>
<sequence>MSLVRAPLILLHAILYQLASTPPNKTPSNGRYDATEAPWIRIAPLVFKMQQPLVWLCTSADILLILSHHLPIPALRSSLQAVLCPAAPASASPFIRPTLPFFTGLALVAAGTLLRLTCYRSLGPFFTFDLALLPKHQLVTSGPYRFVRHPAYAGSLLILAGLGLADLSPGGWIAECVSAGAGPAPSPRSSSLFSSVSMLWAWAVFAVWYAWWLAVGVRRARMEDAALREAFGKQWTEYAGRVRWWFFPGVL</sequence>
<evidence type="ECO:0000256" key="9">
    <source>
        <dbReference type="ARBA" id="ARBA00023136"/>
    </source>
</evidence>
<evidence type="ECO:0000256" key="3">
    <source>
        <dbReference type="ARBA" id="ARBA00022603"/>
    </source>
</evidence>
<evidence type="ECO:0008006" key="16">
    <source>
        <dbReference type="Google" id="ProtNLM"/>
    </source>
</evidence>
<evidence type="ECO:0000256" key="12">
    <source>
        <dbReference type="SAM" id="Phobius"/>
    </source>
</evidence>
<keyword evidence="5 12" id="KW-0812">Transmembrane</keyword>
<evidence type="ECO:0000256" key="2">
    <source>
        <dbReference type="ARBA" id="ARBA00022516"/>
    </source>
</evidence>
<dbReference type="Gene3D" id="1.20.120.1630">
    <property type="match status" value="1"/>
</dbReference>
<gene>
    <name evidence="14" type="ORF">PYCCODRAFT_632309</name>
</gene>
<evidence type="ECO:0000256" key="8">
    <source>
        <dbReference type="ARBA" id="ARBA00023098"/>
    </source>
</evidence>
<keyword evidence="9 12" id="KW-0472">Membrane</keyword>
<evidence type="ECO:0000256" key="11">
    <source>
        <dbReference type="ARBA" id="ARBA00023264"/>
    </source>
</evidence>
<keyword evidence="2" id="KW-0444">Lipid biosynthesis</keyword>
<dbReference type="PANTHER" id="PTHR43847">
    <property type="entry name" value="BLL3993 PROTEIN"/>
    <property type="match status" value="1"/>
</dbReference>
<keyword evidence="4" id="KW-0949">S-adenosyl-L-methionine</keyword>
<dbReference type="GO" id="GO:0012505">
    <property type="term" value="C:endomembrane system"/>
    <property type="evidence" value="ECO:0007669"/>
    <property type="project" value="UniProtKB-SubCell"/>
</dbReference>
<keyword evidence="15" id="KW-1185">Reference proteome</keyword>
<proteinExistence type="predicted"/>
<protein>
    <recommendedName>
        <fullName evidence="16">Protein-S-isoprenylcysteine O-methyltransferase</fullName>
    </recommendedName>
</protein>
<name>A0A1Y2J495_TRAC3</name>
<dbReference type="InterPro" id="IPR007318">
    <property type="entry name" value="Phopholipid_MeTrfase"/>
</dbReference>
<dbReference type="InterPro" id="IPR052527">
    <property type="entry name" value="Metal_cation-efflux_comp"/>
</dbReference>
<dbReference type="GO" id="GO:0006656">
    <property type="term" value="P:phosphatidylcholine biosynthetic process"/>
    <property type="evidence" value="ECO:0007669"/>
    <property type="project" value="UniProtKB-UniPathway"/>
</dbReference>
<feature type="transmembrane region" description="Helical" evidence="12">
    <location>
        <begin position="151"/>
        <end position="172"/>
    </location>
</feature>
<keyword evidence="6" id="KW-0256">Endoplasmic reticulum</keyword>
<dbReference type="Proteomes" id="UP000193067">
    <property type="component" value="Unassembled WGS sequence"/>
</dbReference>
<evidence type="ECO:0000313" key="15">
    <source>
        <dbReference type="Proteomes" id="UP000193067"/>
    </source>
</evidence>
<comment type="subcellular location">
    <subcellularLocation>
        <location evidence="1">Endomembrane system</location>
        <topology evidence="1">Multi-pass membrane protein</topology>
    </subcellularLocation>
</comment>
<keyword evidence="10" id="KW-0594">Phospholipid biosynthesis</keyword>
<keyword evidence="13" id="KW-0732">Signal</keyword>
<reference evidence="14 15" key="1">
    <citation type="journal article" date="2015" name="Biotechnol. Biofuels">
        <title>Enhanced degradation of softwood versus hardwood by the white-rot fungus Pycnoporus coccineus.</title>
        <authorList>
            <person name="Couturier M."/>
            <person name="Navarro D."/>
            <person name="Chevret D."/>
            <person name="Henrissat B."/>
            <person name="Piumi F."/>
            <person name="Ruiz-Duenas F.J."/>
            <person name="Martinez A.T."/>
            <person name="Grigoriev I.V."/>
            <person name="Riley R."/>
            <person name="Lipzen A."/>
            <person name="Berrin J.G."/>
            <person name="Master E.R."/>
            <person name="Rosso M.N."/>
        </authorList>
    </citation>
    <scope>NUCLEOTIDE SEQUENCE [LARGE SCALE GENOMIC DNA]</scope>
    <source>
        <strain evidence="14 15">BRFM310</strain>
    </source>
</reference>
<feature type="transmembrane region" description="Helical" evidence="12">
    <location>
        <begin position="192"/>
        <end position="212"/>
    </location>
</feature>
<feature type="chain" id="PRO_5012937638" description="Protein-S-isoprenylcysteine O-methyltransferase" evidence="13">
    <location>
        <begin position="20"/>
        <end position="251"/>
    </location>
</feature>
<evidence type="ECO:0000256" key="1">
    <source>
        <dbReference type="ARBA" id="ARBA00004127"/>
    </source>
</evidence>
<dbReference type="GO" id="GO:0008168">
    <property type="term" value="F:methyltransferase activity"/>
    <property type="evidence" value="ECO:0007669"/>
    <property type="project" value="UniProtKB-KW"/>
</dbReference>
<dbReference type="UniPathway" id="UPA00753"/>
<evidence type="ECO:0000256" key="7">
    <source>
        <dbReference type="ARBA" id="ARBA00022989"/>
    </source>
</evidence>
<evidence type="ECO:0000256" key="10">
    <source>
        <dbReference type="ARBA" id="ARBA00023209"/>
    </source>
</evidence>
<dbReference type="AlphaFoldDB" id="A0A1Y2J495"/>
<evidence type="ECO:0000256" key="4">
    <source>
        <dbReference type="ARBA" id="ARBA00022691"/>
    </source>
</evidence>
<evidence type="ECO:0000256" key="5">
    <source>
        <dbReference type="ARBA" id="ARBA00022692"/>
    </source>
</evidence>
<dbReference type="OrthoDB" id="422086at2759"/>
<feature type="signal peptide" evidence="13">
    <location>
        <begin position="1"/>
        <end position="19"/>
    </location>
</feature>
<keyword evidence="11" id="KW-1208">Phospholipid metabolism</keyword>